<protein>
    <submittedName>
        <fullName evidence="2">Uncharacterized protein</fullName>
    </submittedName>
</protein>
<feature type="transmembrane region" description="Helical" evidence="1">
    <location>
        <begin position="73"/>
        <end position="90"/>
    </location>
</feature>
<keyword evidence="1" id="KW-1133">Transmembrane helix</keyword>
<reference evidence="2 3" key="1">
    <citation type="journal article" date="2020" name="Microb. Ecol.">
        <title>Ecogenomics of the Marine Benthic Filamentous Cyanobacterium Adonisia.</title>
        <authorList>
            <person name="Walter J.M."/>
            <person name="Coutinho F.H."/>
            <person name="Leomil L."/>
            <person name="Hargreaves P.I."/>
            <person name="Campeao M.E."/>
            <person name="Vieira V.V."/>
            <person name="Silva B.S."/>
            <person name="Fistarol G.O."/>
            <person name="Salomon P.S."/>
            <person name="Sawabe T."/>
            <person name="Mino S."/>
            <person name="Hosokawa M."/>
            <person name="Miyashita H."/>
            <person name="Maruyama F."/>
            <person name="van Verk M.C."/>
            <person name="Dutilh B.E."/>
            <person name="Thompson C.C."/>
            <person name="Thompson F.L."/>
        </authorList>
    </citation>
    <scope>NUCLEOTIDE SEQUENCE [LARGE SCALE GENOMIC DNA]</scope>
    <source>
        <strain evidence="2 3">CCMR0081</strain>
    </source>
</reference>
<comment type="caution">
    <text evidence="2">The sequence shown here is derived from an EMBL/GenBank/DDBJ whole genome shotgun (WGS) entry which is preliminary data.</text>
</comment>
<organism evidence="2 3">
    <name type="scientific">Adonisia turfae CCMR0081</name>
    <dbReference type="NCBI Taxonomy" id="2292702"/>
    <lineage>
        <taxon>Bacteria</taxon>
        <taxon>Bacillati</taxon>
        <taxon>Cyanobacteriota</taxon>
        <taxon>Adonisia</taxon>
        <taxon>Adonisia turfae</taxon>
    </lineage>
</organism>
<keyword evidence="1" id="KW-0472">Membrane</keyword>
<dbReference type="RefSeq" id="WP_163660407.1">
    <property type="nucleotide sequence ID" value="NZ_QXHD01000004.1"/>
</dbReference>
<dbReference type="AlphaFoldDB" id="A0A6M0RX57"/>
<evidence type="ECO:0000313" key="2">
    <source>
        <dbReference type="EMBL" id="NEZ60443.1"/>
    </source>
</evidence>
<proteinExistence type="predicted"/>
<evidence type="ECO:0000313" key="3">
    <source>
        <dbReference type="Proteomes" id="UP000481033"/>
    </source>
</evidence>
<keyword evidence="1" id="KW-0812">Transmembrane</keyword>
<feature type="transmembrane region" description="Helical" evidence="1">
    <location>
        <begin position="96"/>
        <end position="118"/>
    </location>
</feature>
<sequence length="136" mass="14617">MTLAKPTSSPASFDISVADATEQPRIALESKLSNLATQATDSTLNLWVQYQPLVLEKTQAVWQLLRNTQPIQLLLAAALAVLTIALVTLTTTFSGLIIFGLKITALVLSTVAVGQWVVRGLSWADEKLPSAVDTNK</sequence>
<dbReference type="EMBL" id="QXHD01000004">
    <property type="protein sequence ID" value="NEZ60443.1"/>
    <property type="molecule type" value="Genomic_DNA"/>
</dbReference>
<accession>A0A6M0RX57</accession>
<dbReference type="Proteomes" id="UP000481033">
    <property type="component" value="Unassembled WGS sequence"/>
</dbReference>
<evidence type="ECO:0000256" key="1">
    <source>
        <dbReference type="SAM" id="Phobius"/>
    </source>
</evidence>
<name>A0A6M0RX57_9CYAN</name>
<gene>
    <name evidence="2" type="ORF">DXZ20_33350</name>
</gene>
<keyword evidence="3" id="KW-1185">Reference proteome</keyword>